<dbReference type="InterPro" id="IPR035892">
    <property type="entry name" value="C2_domain_sf"/>
</dbReference>
<dbReference type="Proteomes" id="UP000694941">
    <property type="component" value="Unplaced"/>
</dbReference>
<keyword evidence="3" id="KW-0472">Membrane</keyword>
<dbReference type="GeneID" id="106476102"/>
<dbReference type="PRINTS" id="PR00399">
    <property type="entry name" value="SYNAPTOTAGMN"/>
</dbReference>
<dbReference type="PANTHER" id="PTHR10024:SF344">
    <property type="entry name" value="SYNAPTOTAGMIN-7"/>
    <property type="match status" value="1"/>
</dbReference>
<evidence type="ECO:0000313" key="5">
    <source>
        <dbReference type="Proteomes" id="UP000694941"/>
    </source>
</evidence>
<accession>A0ABM1RZQ4</accession>
<dbReference type="PRINTS" id="PR00360">
    <property type="entry name" value="C2DOMAIN"/>
</dbReference>
<feature type="region of interest" description="Disordered" evidence="2">
    <location>
        <begin position="43"/>
        <end position="62"/>
    </location>
</feature>
<organism evidence="5 7">
    <name type="scientific">Limulus polyphemus</name>
    <name type="common">Atlantic horseshoe crab</name>
    <dbReference type="NCBI Taxonomy" id="6850"/>
    <lineage>
        <taxon>Eukaryota</taxon>
        <taxon>Metazoa</taxon>
        <taxon>Ecdysozoa</taxon>
        <taxon>Arthropoda</taxon>
        <taxon>Chelicerata</taxon>
        <taxon>Merostomata</taxon>
        <taxon>Xiphosura</taxon>
        <taxon>Limulidae</taxon>
        <taxon>Limulus</taxon>
    </lineage>
</organism>
<feature type="domain" description="C2" evidence="4">
    <location>
        <begin position="141"/>
        <end position="261"/>
    </location>
</feature>
<sequence length="408" mass="46244">MDMTNIIVASVLGTLAALLSLGVAFFLCYIYWKKLSQKKTSRDELEPLQFGKAPPTGQSDEVKELPRHNVEDRVQQGPVGIIPSLLVPSVSQSTSIAEDNKENNNTAIQGPISFLHSLLPSAEQQEEAADLANAMTEPDEPAGQIQFSLEYNFPNSTLILKIIQAKGLPAKDIIGTSDPYVKVFLLPDKKNKLETKVKHRTLNPRWNETLYFEGFPLYKLQKSILYLHVFDYDRFTRDDPIGDVYLPLSQVDLTQKPTFWKSITPAEDSKLGEILVTLIYIPRTSELSISLIKARNLKAKDINGSSDPYVKVWLHRGDKRVEKKKTQVHNRTLNPIFNETFQFVVPWEHIRETYLSVAVMDFDTIGRNELIGKVILSSRSGPTESKHWCDMLAKARSAISQWHRLKVL</sequence>
<evidence type="ECO:0000259" key="4">
    <source>
        <dbReference type="PROSITE" id="PS50004"/>
    </source>
</evidence>
<dbReference type="Pfam" id="PF00168">
    <property type="entry name" value="C2"/>
    <property type="match status" value="2"/>
</dbReference>
<evidence type="ECO:0000313" key="6">
    <source>
        <dbReference type="RefSeq" id="XP_022236854.1"/>
    </source>
</evidence>
<feature type="domain" description="C2" evidence="4">
    <location>
        <begin position="270"/>
        <end position="403"/>
    </location>
</feature>
<dbReference type="PROSITE" id="PS50004">
    <property type="entry name" value="C2"/>
    <property type="match status" value="2"/>
</dbReference>
<keyword evidence="5" id="KW-1185">Reference proteome</keyword>
<protein>
    <submittedName>
        <fullName evidence="6 7">Synaptotagmin-7-like</fullName>
    </submittedName>
</protein>
<reference evidence="6 7" key="1">
    <citation type="submission" date="2025-05" db="UniProtKB">
        <authorList>
            <consortium name="RefSeq"/>
        </authorList>
    </citation>
    <scope>IDENTIFICATION</scope>
    <source>
        <tissue evidence="6 7">Muscle</tissue>
    </source>
</reference>
<proteinExistence type="predicted"/>
<dbReference type="RefSeq" id="XP_022236859.1">
    <property type="nucleotide sequence ID" value="XM_022381151.1"/>
</dbReference>
<keyword evidence="1" id="KW-0677">Repeat</keyword>
<dbReference type="PANTHER" id="PTHR10024">
    <property type="entry name" value="SYNAPTOTAGMIN"/>
    <property type="match status" value="1"/>
</dbReference>
<feature type="transmembrane region" description="Helical" evidence="3">
    <location>
        <begin position="6"/>
        <end position="32"/>
    </location>
</feature>
<dbReference type="Gene3D" id="2.60.40.150">
    <property type="entry name" value="C2 domain"/>
    <property type="match status" value="2"/>
</dbReference>
<dbReference type="InterPro" id="IPR000008">
    <property type="entry name" value="C2_dom"/>
</dbReference>
<dbReference type="SUPFAM" id="SSF49562">
    <property type="entry name" value="C2 domain (Calcium/lipid-binding domain, CaLB)"/>
    <property type="match status" value="2"/>
</dbReference>
<evidence type="ECO:0000256" key="1">
    <source>
        <dbReference type="ARBA" id="ARBA00022737"/>
    </source>
</evidence>
<evidence type="ECO:0000256" key="3">
    <source>
        <dbReference type="SAM" id="Phobius"/>
    </source>
</evidence>
<dbReference type="RefSeq" id="XP_022236854.1">
    <property type="nucleotide sequence ID" value="XM_022381146.1"/>
</dbReference>
<keyword evidence="3" id="KW-0812">Transmembrane</keyword>
<keyword evidence="3" id="KW-1133">Transmembrane helix</keyword>
<name>A0ABM1RZQ4_LIMPO</name>
<evidence type="ECO:0000256" key="2">
    <source>
        <dbReference type="SAM" id="MobiDB-lite"/>
    </source>
</evidence>
<dbReference type="InterPro" id="IPR001565">
    <property type="entry name" value="Synaptotagmin"/>
</dbReference>
<dbReference type="SMART" id="SM00239">
    <property type="entry name" value="C2"/>
    <property type="match status" value="2"/>
</dbReference>
<evidence type="ECO:0000313" key="7">
    <source>
        <dbReference type="RefSeq" id="XP_022236859.1"/>
    </source>
</evidence>
<gene>
    <name evidence="6 7" type="primary">LOC106476102</name>
</gene>